<name>A0A0C2SE81_AMAMK</name>
<accession>A0A0C2SE81</accession>
<reference evidence="1 2" key="1">
    <citation type="submission" date="2014-04" db="EMBL/GenBank/DDBJ databases">
        <title>Evolutionary Origins and Diversification of the Mycorrhizal Mutualists.</title>
        <authorList>
            <consortium name="DOE Joint Genome Institute"/>
            <consortium name="Mycorrhizal Genomics Consortium"/>
            <person name="Kohler A."/>
            <person name="Kuo A."/>
            <person name="Nagy L.G."/>
            <person name="Floudas D."/>
            <person name="Copeland A."/>
            <person name="Barry K.W."/>
            <person name="Cichocki N."/>
            <person name="Veneault-Fourrey C."/>
            <person name="LaButti K."/>
            <person name="Lindquist E.A."/>
            <person name="Lipzen A."/>
            <person name="Lundell T."/>
            <person name="Morin E."/>
            <person name="Murat C."/>
            <person name="Riley R."/>
            <person name="Ohm R."/>
            <person name="Sun H."/>
            <person name="Tunlid A."/>
            <person name="Henrissat B."/>
            <person name="Grigoriev I.V."/>
            <person name="Hibbett D.S."/>
            <person name="Martin F."/>
        </authorList>
    </citation>
    <scope>NUCLEOTIDE SEQUENCE [LARGE SCALE GENOMIC DNA]</scope>
    <source>
        <strain evidence="1 2">Koide BX008</strain>
    </source>
</reference>
<keyword evidence="2" id="KW-1185">Reference proteome</keyword>
<dbReference type="HOGENOM" id="CLU_2196275_0_0_1"/>
<sequence length="108" mass="12288">MEESVGNTDNFADSGCVRRVLKGKLQANDAVTSIPSLRTNFQSLRLVIWRSHYMLILTECNLCSQRTPQPPRFRHPSPTPQRHGYEGVYECISLGSSFLDCCPKERML</sequence>
<organism evidence="1 2">
    <name type="scientific">Amanita muscaria (strain Koide BX008)</name>
    <dbReference type="NCBI Taxonomy" id="946122"/>
    <lineage>
        <taxon>Eukaryota</taxon>
        <taxon>Fungi</taxon>
        <taxon>Dikarya</taxon>
        <taxon>Basidiomycota</taxon>
        <taxon>Agaricomycotina</taxon>
        <taxon>Agaricomycetes</taxon>
        <taxon>Agaricomycetidae</taxon>
        <taxon>Agaricales</taxon>
        <taxon>Pluteineae</taxon>
        <taxon>Amanitaceae</taxon>
        <taxon>Amanita</taxon>
    </lineage>
</organism>
<dbReference type="EMBL" id="KN818285">
    <property type="protein sequence ID" value="KIL61365.1"/>
    <property type="molecule type" value="Genomic_DNA"/>
</dbReference>
<protein>
    <submittedName>
        <fullName evidence="1">Uncharacterized protein</fullName>
    </submittedName>
</protein>
<evidence type="ECO:0000313" key="1">
    <source>
        <dbReference type="EMBL" id="KIL61365.1"/>
    </source>
</evidence>
<evidence type="ECO:0000313" key="2">
    <source>
        <dbReference type="Proteomes" id="UP000054549"/>
    </source>
</evidence>
<dbReference type="Proteomes" id="UP000054549">
    <property type="component" value="Unassembled WGS sequence"/>
</dbReference>
<gene>
    <name evidence="1" type="ORF">M378DRAFT_857917</name>
</gene>
<proteinExistence type="predicted"/>
<dbReference type="AlphaFoldDB" id="A0A0C2SE81"/>
<dbReference type="InParanoid" id="A0A0C2SE81"/>